<dbReference type="Proteomes" id="UP000005237">
    <property type="component" value="Unassembled WGS sequence"/>
</dbReference>
<organism evidence="1 2">
    <name type="scientific">Caenorhabditis japonica</name>
    <dbReference type="NCBI Taxonomy" id="281687"/>
    <lineage>
        <taxon>Eukaryota</taxon>
        <taxon>Metazoa</taxon>
        <taxon>Ecdysozoa</taxon>
        <taxon>Nematoda</taxon>
        <taxon>Chromadorea</taxon>
        <taxon>Rhabditida</taxon>
        <taxon>Rhabditina</taxon>
        <taxon>Rhabditomorpha</taxon>
        <taxon>Rhabditoidea</taxon>
        <taxon>Rhabditidae</taxon>
        <taxon>Peloderinae</taxon>
        <taxon>Caenorhabditis</taxon>
    </lineage>
</organism>
<evidence type="ECO:0000313" key="1">
    <source>
        <dbReference type="EnsemblMetazoa" id="CJA36213.1"/>
    </source>
</evidence>
<proteinExistence type="predicted"/>
<dbReference type="EnsemblMetazoa" id="CJA36213.1">
    <property type="protein sequence ID" value="CJA36213.1"/>
    <property type="gene ID" value="WBGene00212060"/>
</dbReference>
<sequence>MADPFPSRESLHRIEAEYEHPSLSEVFQFSVDDGFGGKKNVVACKLTDVRRLLEMRLHELAFHKKLRFRGGKGSAEFQLALAIGNVDVPNSTNHLIPVAKEKINEATKDVKLIADAVKVLEKFKNHSIDPSE</sequence>
<dbReference type="AlphaFoldDB" id="A0A8R1ILA9"/>
<name>A0A8R1ILA9_CAEJA</name>
<accession>A0A8R1ILA9</accession>
<protein>
    <submittedName>
        <fullName evidence="1">Uncharacterized protein</fullName>
    </submittedName>
</protein>
<keyword evidence="2" id="KW-1185">Reference proteome</keyword>
<evidence type="ECO:0000313" key="2">
    <source>
        <dbReference type="Proteomes" id="UP000005237"/>
    </source>
</evidence>
<reference evidence="2" key="1">
    <citation type="submission" date="2010-08" db="EMBL/GenBank/DDBJ databases">
        <authorList>
            <consortium name="Caenorhabditis japonica Sequencing Consortium"/>
            <person name="Wilson R.K."/>
        </authorList>
    </citation>
    <scope>NUCLEOTIDE SEQUENCE [LARGE SCALE GENOMIC DNA]</scope>
    <source>
        <strain evidence="2">DF5081</strain>
    </source>
</reference>
<reference evidence="1" key="2">
    <citation type="submission" date="2022-06" db="UniProtKB">
        <authorList>
            <consortium name="EnsemblMetazoa"/>
        </authorList>
    </citation>
    <scope>IDENTIFICATION</scope>
    <source>
        <strain evidence="1">DF5081</strain>
    </source>
</reference>
<dbReference type="InterPro" id="IPR009689">
    <property type="entry name" value="DUF1280"/>
</dbReference>
<dbReference type="Pfam" id="PF06918">
    <property type="entry name" value="DUF1280"/>
    <property type="match status" value="1"/>
</dbReference>